<dbReference type="RefSeq" id="WP_252970024.1">
    <property type="nucleotide sequence ID" value="NZ_LR588407.1"/>
</dbReference>
<feature type="domain" description="TonB-dependent receptor plug" evidence="14">
    <location>
        <begin position="50"/>
        <end position="157"/>
    </location>
</feature>
<evidence type="ECO:0000256" key="7">
    <source>
        <dbReference type="ARBA" id="ARBA00023065"/>
    </source>
</evidence>
<dbReference type="Gene3D" id="2.40.170.20">
    <property type="entry name" value="TonB-dependent receptor, beta-barrel domain"/>
    <property type="match status" value="1"/>
</dbReference>
<keyword evidence="10 11" id="KW-0998">Cell outer membrane</keyword>
<evidence type="ECO:0000313" key="16">
    <source>
        <dbReference type="Proteomes" id="UP000309952"/>
    </source>
</evidence>
<feature type="chain" id="PRO_5021224427" evidence="13">
    <location>
        <begin position="24"/>
        <end position="238"/>
    </location>
</feature>
<accession>A0A4P1JYW2</accession>
<keyword evidence="9 11" id="KW-0472">Membrane</keyword>
<keyword evidence="5 11" id="KW-0812">Transmembrane</keyword>
<evidence type="ECO:0000256" key="3">
    <source>
        <dbReference type="ARBA" id="ARBA00022452"/>
    </source>
</evidence>
<evidence type="ECO:0000256" key="6">
    <source>
        <dbReference type="ARBA" id="ARBA00023004"/>
    </source>
</evidence>
<keyword evidence="6" id="KW-0408">Iron</keyword>
<evidence type="ECO:0000256" key="11">
    <source>
        <dbReference type="PROSITE-ProRule" id="PRU01360"/>
    </source>
</evidence>
<dbReference type="PANTHER" id="PTHR32552">
    <property type="entry name" value="FERRICHROME IRON RECEPTOR-RELATED"/>
    <property type="match status" value="1"/>
</dbReference>
<dbReference type="InterPro" id="IPR039426">
    <property type="entry name" value="TonB-dep_rcpt-like"/>
</dbReference>
<evidence type="ECO:0000259" key="14">
    <source>
        <dbReference type="Pfam" id="PF07715"/>
    </source>
</evidence>
<dbReference type="PROSITE" id="PS52016">
    <property type="entry name" value="TONB_DEPENDENT_REC_3"/>
    <property type="match status" value="1"/>
</dbReference>
<protein>
    <submittedName>
        <fullName evidence="15">Ferripyoverdine receptor</fullName>
    </submittedName>
</protein>
<dbReference type="AlphaFoldDB" id="A0A4P1JYW2"/>
<dbReference type="KEGG" id="bvy:NCTC9239_00950"/>
<dbReference type="GO" id="GO:0009279">
    <property type="term" value="C:cell outer membrane"/>
    <property type="evidence" value="ECO:0007669"/>
    <property type="project" value="UniProtKB-SubCell"/>
</dbReference>
<dbReference type="PANTHER" id="PTHR32552:SF81">
    <property type="entry name" value="TONB-DEPENDENT OUTER MEMBRANE RECEPTOR"/>
    <property type="match status" value="1"/>
</dbReference>
<name>A0A4P1JYW2_9CAUL</name>
<evidence type="ECO:0000256" key="8">
    <source>
        <dbReference type="ARBA" id="ARBA00023077"/>
    </source>
</evidence>
<feature type="signal peptide" evidence="13">
    <location>
        <begin position="1"/>
        <end position="23"/>
    </location>
</feature>
<reference evidence="15 16" key="1">
    <citation type="submission" date="2019-04" db="EMBL/GenBank/DDBJ databases">
        <authorList>
            <consortium name="Pathogen Informatics"/>
        </authorList>
    </citation>
    <scope>NUCLEOTIDE SEQUENCE [LARGE SCALE GENOMIC DNA]</scope>
    <source>
        <strain evidence="15 16">NCTC9239</strain>
    </source>
</reference>
<evidence type="ECO:0000256" key="2">
    <source>
        <dbReference type="ARBA" id="ARBA00022448"/>
    </source>
</evidence>
<proteinExistence type="inferred from homology"/>
<sequence>MNRLMVSVSAGALFALSATSVAAQRAPDEPAATTVDEVIVTAQRREQAAQDVGIALSVLSGESLTQQGVTNVNQLQNATPNLEVEPAFGGGAAQFRMRGVGFQDYASNNSPTVGVYVNEVAYPVPVMTQGLIFDIDRVEVLRGPQGTLYGRNTTGGAISFVTKRPTEELSAGLMTEWGSHNLFRGEGYVSGPLADTLRGRLAVSTEQGGAWQRNRDTGGKPGRRRPHRRPRPAGMDAQ</sequence>
<evidence type="ECO:0000256" key="9">
    <source>
        <dbReference type="ARBA" id="ARBA00023136"/>
    </source>
</evidence>
<organism evidence="15 16">
    <name type="scientific">Brevundimonas vancanneytii</name>
    <dbReference type="NCBI Taxonomy" id="1325724"/>
    <lineage>
        <taxon>Bacteria</taxon>
        <taxon>Pseudomonadati</taxon>
        <taxon>Pseudomonadota</taxon>
        <taxon>Alphaproteobacteria</taxon>
        <taxon>Caulobacterales</taxon>
        <taxon>Caulobacteraceae</taxon>
        <taxon>Brevundimonas</taxon>
    </lineage>
</organism>
<dbReference type="EMBL" id="LR588407">
    <property type="protein sequence ID" value="VTO13132.1"/>
    <property type="molecule type" value="Genomic_DNA"/>
</dbReference>
<evidence type="ECO:0000256" key="12">
    <source>
        <dbReference type="SAM" id="MobiDB-lite"/>
    </source>
</evidence>
<dbReference type="Pfam" id="PF07715">
    <property type="entry name" value="Plug"/>
    <property type="match status" value="1"/>
</dbReference>
<keyword evidence="2 11" id="KW-0813">Transport</keyword>
<dbReference type="InterPro" id="IPR012910">
    <property type="entry name" value="Plug_dom"/>
</dbReference>
<gene>
    <name evidence="15" type="primary">fpvA_1</name>
    <name evidence="15" type="ORF">NCTC9239_00950</name>
</gene>
<keyword evidence="15" id="KW-0675">Receptor</keyword>
<comment type="similarity">
    <text evidence="11">Belongs to the TonB-dependent receptor family.</text>
</comment>
<feature type="region of interest" description="Disordered" evidence="12">
    <location>
        <begin position="204"/>
        <end position="238"/>
    </location>
</feature>
<evidence type="ECO:0000313" key="15">
    <source>
        <dbReference type="EMBL" id="VTO13132.1"/>
    </source>
</evidence>
<comment type="subcellular location">
    <subcellularLocation>
        <location evidence="1 11">Cell outer membrane</location>
        <topology evidence="1 11">Multi-pass membrane protein</topology>
    </subcellularLocation>
</comment>
<keyword evidence="3 11" id="KW-1134">Transmembrane beta strand</keyword>
<dbReference type="SUPFAM" id="SSF56935">
    <property type="entry name" value="Porins"/>
    <property type="match status" value="1"/>
</dbReference>
<feature type="compositionally biased region" description="Basic residues" evidence="12">
    <location>
        <begin position="221"/>
        <end position="231"/>
    </location>
</feature>
<dbReference type="GO" id="GO:0006826">
    <property type="term" value="P:iron ion transport"/>
    <property type="evidence" value="ECO:0007669"/>
    <property type="project" value="UniProtKB-KW"/>
</dbReference>
<keyword evidence="4" id="KW-0410">Iron transport</keyword>
<keyword evidence="8" id="KW-0798">TonB box</keyword>
<keyword evidence="13" id="KW-0732">Signal</keyword>
<evidence type="ECO:0000256" key="4">
    <source>
        <dbReference type="ARBA" id="ARBA00022496"/>
    </source>
</evidence>
<dbReference type="InterPro" id="IPR036942">
    <property type="entry name" value="Beta-barrel_TonB_sf"/>
</dbReference>
<evidence type="ECO:0000256" key="13">
    <source>
        <dbReference type="SAM" id="SignalP"/>
    </source>
</evidence>
<evidence type="ECO:0000256" key="10">
    <source>
        <dbReference type="ARBA" id="ARBA00023237"/>
    </source>
</evidence>
<keyword evidence="7" id="KW-0406">Ion transport</keyword>
<evidence type="ECO:0000256" key="5">
    <source>
        <dbReference type="ARBA" id="ARBA00022692"/>
    </source>
</evidence>
<evidence type="ECO:0000256" key="1">
    <source>
        <dbReference type="ARBA" id="ARBA00004571"/>
    </source>
</evidence>
<dbReference type="Proteomes" id="UP000309952">
    <property type="component" value="Chromosome"/>
</dbReference>
<keyword evidence="16" id="KW-1185">Reference proteome</keyword>